<organism evidence="2">
    <name type="scientific">Cyprideis torosa</name>
    <dbReference type="NCBI Taxonomy" id="163714"/>
    <lineage>
        <taxon>Eukaryota</taxon>
        <taxon>Metazoa</taxon>
        <taxon>Ecdysozoa</taxon>
        <taxon>Arthropoda</taxon>
        <taxon>Crustacea</taxon>
        <taxon>Oligostraca</taxon>
        <taxon>Ostracoda</taxon>
        <taxon>Podocopa</taxon>
        <taxon>Podocopida</taxon>
        <taxon>Cytherocopina</taxon>
        <taxon>Cytheroidea</taxon>
        <taxon>Cytherideidae</taxon>
        <taxon>Cyprideis</taxon>
    </lineage>
</organism>
<evidence type="ECO:0000313" key="2">
    <source>
        <dbReference type="EMBL" id="CAD7237750.1"/>
    </source>
</evidence>
<reference evidence="2" key="1">
    <citation type="submission" date="2020-11" db="EMBL/GenBank/DDBJ databases">
        <authorList>
            <person name="Tran Van P."/>
        </authorList>
    </citation>
    <scope>NUCLEOTIDE SEQUENCE</scope>
</reference>
<accession>A0A7R8WZC0</accession>
<evidence type="ECO:0000256" key="1">
    <source>
        <dbReference type="SAM" id="MobiDB-lite"/>
    </source>
</evidence>
<dbReference type="AlphaFoldDB" id="A0A7R8WZC0"/>
<feature type="compositionally biased region" description="Basic and acidic residues" evidence="1">
    <location>
        <begin position="45"/>
        <end position="80"/>
    </location>
</feature>
<feature type="region of interest" description="Disordered" evidence="1">
    <location>
        <begin position="1"/>
        <end position="80"/>
    </location>
</feature>
<gene>
    <name evidence="2" type="ORF">CTOB1V02_LOCUS15565</name>
</gene>
<proteinExistence type="predicted"/>
<name>A0A7R8WZC0_9CRUS</name>
<dbReference type="EMBL" id="OB691518">
    <property type="protein sequence ID" value="CAD7237750.1"/>
    <property type="molecule type" value="Genomic_DNA"/>
</dbReference>
<sequence length="80" mass="8924">MNSESGEDGEIHDSPHNKTQPLDKVSSDDEQIVGLDIKPPQAKVPKRDKFRDPSSSKSRKEKETSGMKSRRERERSSGSG</sequence>
<protein>
    <submittedName>
        <fullName evidence="2">Uncharacterized protein</fullName>
    </submittedName>
</protein>